<accession>A0A840S1G5</accession>
<feature type="short sequence motif" description="GXGXXG" evidence="4">
    <location>
        <begin position="32"/>
        <end position="37"/>
    </location>
</feature>
<evidence type="ECO:0000256" key="3">
    <source>
        <dbReference type="ARBA" id="ARBA00023098"/>
    </source>
</evidence>
<dbReference type="Proteomes" id="UP000554837">
    <property type="component" value="Unassembled WGS sequence"/>
</dbReference>
<feature type="short sequence motif" description="GXSXG" evidence="4">
    <location>
        <begin position="59"/>
        <end position="63"/>
    </location>
</feature>
<dbReference type="Gene3D" id="3.40.1090.10">
    <property type="entry name" value="Cytosolic phospholipase A2 catalytic domain"/>
    <property type="match status" value="2"/>
</dbReference>
<feature type="short sequence motif" description="DGA/G" evidence="4">
    <location>
        <begin position="207"/>
        <end position="209"/>
    </location>
</feature>
<dbReference type="PANTHER" id="PTHR14226">
    <property type="entry name" value="NEUROPATHY TARGET ESTERASE/SWISS CHEESE D.MELANOGASTER"/>
    <property type="match status" value="1"/>
</dbReference>
<evidence type="ECO:0000256" key="2">
    <source>
        <dbReference type="ARBA" id="ARBA00022963"/>
    </source>
</evidence>
<keyword evidence="2 4" id="KW-0442">Lipid degradation</keyword>
<dbReference type="InterPro" id="IPR050301">
    <property type="entry name" value="NTE"/>
</dbReference>
<comment type="caution">
    <text evidence="7">The sequence shown here is derived from an EMBL/GenBank/DDBJ whole genome shotgun (WGS) entry which is preliminary data.</text>
</comment>
<feature type="chain" id="PRO_5032797183" evidence="5">
    <location>
        <begin position="19"/>
        <end position="734"/>
    </location>
</feature>
<evidence type="ECO:0000259" key="6">
    <source>
        <dbReference type="PROSITE" id="PS51635"/>
    </source>
</evidence>
<dbReference type="InterPro" id="IPR016035">
    <property type="entry name" value="Acyl_Trfase/lysoPLipase"/>
</dbReference>
<evidence type="ECO:0000256" key="5">
    <source>
        <dbReference type="SAM" id="SignalP"/>
    </source>
</evidence>
<keyword evidence="5" id="KW-0732">Signal</keyword>
<feature type="domain" description="PNPLA" evidence="6">
    <location>
        <begin position="28"/>
        <end position="220"/>
    </location>
</feature>
<feature type="active site" description="Nucleophile" evidence="4">
    <location>
        <position position="61"/>
    </location>
</feature>
<dbReference type="CDD" id="cd07205">
    <property type="entry name" value="Pat_PNPLA6_PNPLA7_NTE1_like"/>
    <property type="match status" value="1"/>
</dbReference>
<keyword evidence="3 4" id="KW-0443">Lipid metabolism</keyword>
<dbReference type="Pfam" id="PF01734">
    <property type="entry name" value="Patatin"/>
    <property type="match status" value="1"/>
</dbReference>
<proteinExistence type="predicted"/>
<evidence type="ECO:0000256" key="1">
    <source>
        <dbReference type="ARBA" id="ARBA00022801"/>
    </source>
</evidence>
<evidence type="ECO:0000256" key="4">
    <source>
        <dbReference type="PROSITE-ProRule" id="PRU01161"/>
    </source>
</evidence>
<keyword evidence="8" id="KW-1185">Reference proteome</keyword>
<dbReference type="SUPFAM" id="SSF52151">
    <property type="entry name" value="FabD/lysophospholipase-like"/>
    <property type="match status" value="1"/>
</dbReference>
<dbReference type="GO" id="GO:0016787">
    <property type="term" value="F:hydrolase activity"/>
    <property type="evidence" value="ECO:0007669"/>
    <property type="project" value="UniProtKB-UniRule"/>
</dbReference>
<evidence type="ECO:0000313" key="8">
    <source>
        <dbReference type="Proteomes" id="UP000554837"/>
    </source>
</evidence>
<sequence>MRLWLWGLALLLCGSALAQTAQRPPIGLVLSGGGARGLTHIGVLKVLERERIPVDVIAGTSMGAIVGGLYASGMDAASLERELLALNWPQMFASRVDRQHLSQRRKEEDFAFSPAIELGLRDGELRAPQGTVSTRGLEVLLRRLTLPVRHIQRFSDLPTPFRAVATDMEIGEPVVMEDGDLAQALRASMSVPGLFSPIEREDRLLGDGGLVNNLPIDVVRRMGAQRVIAVNVGTPLAGRETLGTALGLTAQMINILTEQNVKRSLASLWEEDVLLNPGLGALTSGDFERAAEFIRIGEASAEALLGELRPLALSEAAYAQWRTARARNALPLPRLAALRFEGQTLTRPERWLPVLASQVGQPFEEAKAVRDTRLLAASGDYSGVDFRLEQSPEGDTLVFDLSEKHWGPNYFKIGLDLSTDNNGGSAFTLRLSHNRHWLNRLGAEWRNQLSIGRSPSLFSEFYQPLSEQVGGRRDWFVAGWGEAQLRQQSLYDAGGQEVAQLRRTALTSGLDLGQPWGRLGELRLGLWQEAARWKEEISEVTLPSDRLGQVQRLRGLRARVQIDQLDEASFPTDGYRLGLTGVLGKQTGLAGRAHRVELDFAQARSWGGHTLNLQLRAAATQQLPDVPGGPYSLGGFQQLSGLRQDQLSGNALLLLRAGWYRRLSDKPVLTRGWFVGASLEAGNVWLAPRALSLRDLRHSASVFLGADTGLGPLYLGLGAAREGGTAAYLFLGRP</sequence>
<organism evidence="7 8">
    <name type="scientific">Inhella inkyongensis</name>
    <dbReference type="NCBI Taxonomy" id="392593"/>
    <lineage>
        <taxon>Bacteria</taxon>
        <taxon>Pseudomonadati</taxon>
        <taxon>Pseudomonadota</taxon>
        <taxon>Betaproteobacteria</taxon>
        <taxon>Burkholderiales</taxon>
        <taxon>Sphaerotilaceae</taxon>
        <taxon>Inhella</taxon>
    </lineage>
</organism>
<dbReference type="PROSITE" id="PS51635">
    <property type="entry name" value="PNPLA"/>
    <property type="match status" value="1"/>
</dbReference>
<dbReference type="AlphaFoldDB" id="A0A840S1G5"/>
<dbReference type="GO" id="GO:0016042">
    <property type="term" value="P:lipid catabolic process"/>
    <property type="evidence" value="ECO:0007669"/>
    <property type="project" value="UniProtKB-UniRule"/>
</dbReference>
<gene>
    <name evidence="7" type="ORF">HNQ51_000551</name>
</gene>
<feature type="signal peptide" evidence="5">
    <location>
        <begin position="1"/>
        <end position="18"/>
    </location>
</feature>
<dbReference type="OrthoDB" id="5290098at2"/>
<protein>
    <submittedName>
        <fullName evidence="7">NTE family protein</fullName>
    </submittedName>
</protein>
<dbReference type="PANTHER" id="PTHR14226:SF29">
    <property type="entry name" value="NEUROPATHY TARGET ESTERASE SWS"/>
    <property type="match status" value="1"/>
</dbReference>
<dbReference type="EMBL" id="JACHHO010000001">
    <property type="protein sequence ID" value="MBB5203258.1"/>
    <property type="molecule type" value="Genomic_DNA"/>
</dbReference>
<feature type="active site" description="Proton acceptor" evidence="4">
    <location>
        <position position="207"/>
    </location>
</feature>
<dbReference type="RefSeq" id="WP_138857674.1">
    <property type="nucleotide sequence ID" value="NZ_CP040709.1"/>
</dbReference>
<dbReference type="InterPro" id="IPR002641">
    <property type="entry name" value="PNPLA_dom"/>
</dbReference>
<reference evidence="7 8" key="1">
    <citation type="submission" date="2020-08" db="EMBL/GenBank/DDBJ databases">
        <title>Genomic Encyclopedia of Type Strains, Phase IV (KMG-IV): sequencing the most valuable type-strain genomes for metagenomic binning, comparative biology and taxonomic classification.</title>
        <authorList>
            <person name="Goeker M."/>
        </authorList>
    </citation>
    <scope>NUCLEOTIDE SEQUENCE [LARGE SCALE GENOMIC DNA]</scope>
    <source>
        <strain evidence="7 8">DSM 23958</strain>
    </source>
</reference>
<keyword evidence="1 4" id="KW-0378">Hydrolase</keyword>
<evidence type="ECO:0000313" key="7">
    <source>
        <dbReference type="EMBL" id="MBB5203258.1"/>
    </source>
</evidence>
<name>A0A840S1G5_9BURK</name>